<evidence type="ECO:0000256" key="1">
    <source>
        <dbReference type="ARBA" id="ARBA00004651"/>
    </source>
</evidence>
<name>A0A7T4JW31_9CORY</name>
<dbReference type="NCBIfam" id="TIGR00360">
    <property type="entry name" value="ComEC_N-term"/>
    <property type="match status" value="1"/>
</dbReference>
<evidence type="ECO:0000313" key="9">
    <source>
        <dbReference type="Proteomes" id="UP000596145"/>
    </source>
</evidence>
<sequence length="527" mass="54299">MTELRLVPAALTVWAVVLATILSRGSALGIVVIGVAVLVCVLLRQWGQALFVAGVSCAGLVTCWLRIVRSRCLADLAGRVTLRVHGVRQTSSGGYLLDTGGLPVLVKEKVEVGSVITANIHTMPSDRPSVEGVLGIGRNIEVLRGGGWAQGMRADFAAAVARIAGSDTRGLIPGMVLGDTSLQTPDEQSVYISTGLSHLSAVSGSNIAIVTTVAVLTLGWAGPYIRTAGAAAVLLVYVFLVGPEPSVLRAAVTGVVGLTAVVASRRSEPVHALCLAVIGLVVWDSNLAVNYGFALSVAATAGIVVVSPLVAQALGFLPDLLARALAVAIAADVVTMPIIALMSGRVSLVSVVANLLAGIAVAPVTVLGLCGAVAMLLPGGGEGVFIRLAEPGAWWIHAVATWANNLPHATVGISAAWAVVVAGWIVYLILDGHPRLVATVVALVVIGGGHLPWRAGPPQATFDAVVGVNDYDGKDYIDAQVIVDSSPGRPHERATVTRWGQPVIYPERDGRVTIYADGTQHAESGAF</sequence>
<proteinExistence type="predicted"/>
<keyword evidence="5 6" id="KW-0472">Membrane</keyword>
<keyword evidence="3 6" id="KW-0812">Transmembrane</keyword>
<feature type="transmembrane region" description="Helical" evidence="6">
    <location>
        <begin position="207"/>
        <end position="240"/>
    </location>
</feature>
<feature type="transmembrane region" description="Helical" evidence="6">
    <location>
        <begin position="409"/>
        <end position="429"/>
    </location>
</feature>
<protein>
    <submittedName>
        <fullName evidence="8">ComEC/Rec2 family competence protein</fullName>
    </submittedName>
</protein>
<dbReference type="InterPro" id="IPR004477">
    <property type="entry name" value="ComEC_N"/>
</dbReference>
<feature type="transmembrane region" description="Helical" evidence="6">
    <location>
        <begin position="50"/>
        <end position="68"/>
    </location>
</feature>
<dbReference type="RefSeq" id="WP_084036740.1">
    <property type="nucleotide sequence ID" value="NZ_CP066007.1"/>
</dbReference>
<feature type="transmembrane region" description="Helical" evidence="6">
    <location>
        <begin position="295"/>
        <end position="317"/>
    </location>
</feature>
<evidence type="ECO:0000256" key="3">
    <source>
        <dbReference type="ARBA" id="ARBA00022692"/>
    </source>
</evidence>
<gene>
    <name evidence="8" type="ORF">I6I10_06245</name>
</gene>
<organism evidence="8 9">
    <name type="scientific">Corynebacterium glucuronolyticum</name>
    <dbReference type="NCBI Taxonomy" id="39791"/>
    <lineage>
        <taxon>Bacteria</taxon>
        <taxon>Bacillati</taxon>
        <taxon>Actinomycetota</taxon>
        <taxon>Actinomycetes</taxon>
        <taxon>Mycobacteriales</taxon>
        <taxon>Corynebacteriaceae</taxon>
        <taxon>Corynebacterium</taxon>
    </lineage>
</organism>
<dbReference type="Pfam" id="PF03772">
    <property type="entry name" value="Competence"/>
    <property type="match status" value="1"/>
</dbReference>
<reference evidence="8 9" key="1">
    <citation type="submission" date="2020-12" db="EMBL/GenBank/DDBJ databases">
        <title>FDA dAtabase for Regulatory Grade micrObial Sequences (FDA-ARGOS): Supporting development and validation of Infectious Disease Dx tests.</title>
        <authorList>
            <person name="Sproer C."/>
            <person name="Gronow S."/>
            <person name="Severitt S."/>
            <person name="Schroder I."/>
            <person name="Tallon L."/>
            <person name="Sadzewicz L."/>
            <person name="Zhao X."/>
            <person name="Boylan J."/>
            <person name="Ott S."/>
            <person name="Bowen H."/>
            <person name="Vavikolanu K."/>
            <person name="Mehta A."/>
            <person name="Aluvathingal J."/>
            <person name="Nadendla S."/>
            <person name="Lowell S."/>
            <person name="Myers T."/>
            <person name="Yan Y."/>
            <person name="Sichtig H."/>
        </authorList>
    </citation>
    <scope>NUCLEOTIDE SEQUENCE [LARGE SCALE GENOMIC DNA]</scope>
    <source>
        <strain evidence="8 9">FDAARGOS_1053</strain>
    </source>
</reference>
<dbReference type="InterPro" id="IPR052159">
    <property type="entry name" value="Competence_DNA_uptake"/>
</dbReference>
<dbReference type="PANTHER" id="PTHR30619:SF7">
    <property type="entry name" value="BETA-LACTAMASE DOMAIN PROTEIN"/>
    <property type="match status" value="1"/>
</dbReference>
<dbReference type="Proteomes" id="UP000596145">
    <property type="component" value="Chromosome"/>
</dbReference>
<dbReference type="GeneID" id="92760664"/>
<evidence type="ECO:0000256" key="5">
    <source>
        <dbReference type="ARBA" id="ARBA00023136"/>
    </source>
</evidence>
<dbReference type="EMBL" id="CP066007">
    <property type="protein sequence ID" value="QQB47477.1"/>
    <property type="molecule type" value="Genomic_DNA"/>
</dbReference>
<accession>A0A7T4JW31</accession>
<dbReference type="PANTHER" id="PTHR30619">
    <property type="entry name" value="DNA INTERNALIZATION/COMPETENCE PROTEIN COMEC/REC2"/>
    <property type="match status" value="1"/>
</dbReference>
<dbReference type="AlphaFoldDB" id="A0A7T4JW31"/>
<feature type="transmembrane region" description="Helical" evidence="6">
    <location>
        <begin position="355"/>
        <end position="377"/>
    </location>
</feature>
<dbReference type="GO" id="GO:0005886">
    <property type="term" value="C:plasma membrane"/>
    <property type="evidence" value="ECO:0007669"/>
    <property type="project" value="UniProtKB-SubCell"/>
</dbReference>
<evidence type="ECO:0000256" key="2">
    <source>
        <dbReference type="ARBA" id="ARBA00022475"/>
    </source>
</evidence>
<keyword evidence="2" id="KW-1003">Cell membrane</keyword>
<evidence type="ECO:0000256" key="6">
    <source>
        <dbReference type="SAM" id="Phobius"/>
    </source>
</evidence>
<feature type="transmembrane region" description="Helical" evidence="6">
    <location>
        <begin position="324"/>
        <end position="343"/>
    </location>
</feature>
<keyword evidence="4 6" id="KW-1133">Transmembrane helix</keyword>
<evidence type="ECO:0000313" key="8">
    <source>
        <dbReference type="EMBL" id="QQB47477.1"/>
    </source>
</evidence>
<evidence type="ECO:0000259" key="7">
    <source>
        <dbReference type="Pfam" id="PF03772"/>
    </source>
</evidence>
<comment type="subcellular location">
    <subcellularLocation>
        <location evidence="1">Cell membrane</location>
        <topology evidence="1">Multi-pass membrane protein</topology>
    </subcellularLocation>
</comment>
<feature type="domain" description="ComEC/Rec2-related protein" evidence="7">
    <location>
        <begin position="175"/>
        <end position="430"/>
    </location>
</feature>
<dbReference type="OrthoDB" id="7177610at2"/>
<evidence type="ECO:0000256" key="4">
    <source>
        <dbReference type="ARBA" id="ARBA00022989"/>
    </source>
</evidence>